<gene>
    <name evidence="1" type="ORF">PMF13cell1_02729</name>
</gene>
<reference evidence="1 2" key="1">
    <citation type="submission" date="2019-01" db="EMBL/GenBank/DDBJ databases">
        <title>PMF-metabolizing Aryl O-demethylase.</title>
        <authorList>
            <person name="Kim M."/>
        </authorList>
    </citation>
    <scope>NUCLEOTIDE SEQUENCE [LARGE SCALE GENOMIC DNA]</scope>
    <source>
        <strain evidence="1 2">PMF1</strain>
    </source>
</reference>
<dbReference type="KEGG" id="bpro:PMF13cell1_02729"/>
<dbReference type="RefSeq" id="WP_130181048.1">
    <property type="nucleotide sequence ID" value="NZ_AP031439.1"/>
</dbReference>
<dbReference type="Proteomes" id="UP000289794">
    <property type="component" value="Chromosome"/>
</dbReference>
<evidence type="ECO:0000313" key="1">
    <source>
        <dbReference type="EMBL" id="QBE97175.1"/>
    </source>
</evidence>
<dbReference type="AlphaFoldDB" id="A0A4P6LZG2"/>
<sequence length="102" mass="11854">MKNFNKLVRDKIPDIIREDGGQPRTEILSAASYISELDKKLDEEIAEYQESKELEELADVVEVIYAICEARGYTVEKLHAVREEKRRRRGGFEKKILLVSKD</sequence>
<organism evidence="1 2">
    <name type="scientific">Blautia producta</name>
    <dbReference type="NCBI Taxonomy" id="33035"/>
    <lineage>
        <taxon>Bacteria</taxon>
        <taxon>Bacillati</taxon>
        <taxon>Bacillota</taxon>
        <taxon>Clostridia</taxon>
        <taxon>Lachnospirales</taxon>
        <taxon>Lachnospiraceae</taxon>
        <taxon>Blautia</taxon>
    </lineage>
</organism>
<dbReference type="CDD" id="cd11532">
    <property type="entry name" value="NTP-PPase_COG4997"/>
    <property type="match status" value="1"/>
</dbReference>
<proteinExistence type="predicted"/>
<evidence type="ECO:0008006" key="3">
    <source>
        <dbReference type="Google" id="ProtNLM"/>
    </source>
</evidence>
<accession>A0A4P6LZG2</accession>
<evidence type="ECO:0000313" key="2">
    <source>
        <dbReference type="Proteomes" id="UP000289794"/>
    </source>
</evidence>
<dbReference type="InterPro" id="IPR038735">
    <property type="entry name" value="MSMEG_1276-like_NTP-PPase_dom"/>
</dbReference>
<protein>
    <recommendedName>
        <fullName evidence="3">Phosphoribosyl-ATP pyrophosphohydrolase</fullName>
    </recommendedName>
</protein>
<name>A0A4P6LZG2_9FIRM</name>
<dbReference type="EMBL" id="CP035945">
    <property type="protein sequence ID" value="QBE97175.1"/>
    <property type="molecule type" value="Genomic_DNA"/>
</dbReference>